<reference evidence="1" key="2">
    <citation type="submission" date="2013-10" db="EMBL/GenBank/DDBJ databases">
        <authorList>
            <person name="Aslett M."/>
        </authorList>
    </citation>
    <scope>NUCLEOTIDE SEQUENCE</scope>
    <source>
        <strain evidence="1">Houghton</strain>
    </source>
</reference>
<accession>U6GQX6</accession>
<organism evidence="1 2">
    <name type="scientific">Eimeria acervulina</name>
    <name type="common">Coccidian parasite</name>
    <dbReference type="NCBI Taxonomy" id="5801"/>
    <lineage>
        <taxon>Eukaryota</taxon>
        <taxon>Sar</taxon>
        <taxon>Alveolata</taxon>
        <taxon>Apicomplexa</taxon>
        <taxon>Conoidasida</taxon>
        <taxon>Coccidia</taxon>
        <taxon>Eucoccidiorida</taxon>
        <taxon>Eimeriorina</taxon>
        <taxon>Eimeriidae</taxon>
        <taxon>Eimeria</taxon>
    </lineage>
</organism>
<dbReference type="AlphaFoldDB" id="U6GQX6"/>
<dbReference type="PROSITE" id="PS00436">
    <property type="entry name" value="PEROXIDASE_2"/>
    <property type="match status" value="1"/>
</dbReference>
<dbReference type="RefSeq" id="XP_013248072.1">
    <property type="nucleotide sequence ID" value="XM_013392618.1"/>
</dbReference>
<keyword evidence="2" id="KW-1185">Reference proteome</keyword>
<evidence type="ECO:0000313" key="1">
    <source>
        <dbReference type="EMBL" id="CDI82575.1"/>
    </source>
</evidence>
<evidence type="ECO:0000313" key="2">
    <source>
        <dbReference type="Proteomes" id="UP000018050"/>
    </source>
</evidence>
<proteinExistence type="predicted"/>
<protein>
    <submittedName>
        <fullName evidence="1">Uncharacterized protein</fullName>
    </submittedName>
</protein>
<dbReference type="EMBL" id="HG672551">
    <property type="protein sequence ID" value="CDI82575.1"/>
    <property type="molecule type" value="Genomic_DNA"/>
</dbReference>
<dbReference type="InterPro" id="IPR019794">
    <property type="entry name" value="Peroxidases_AS"/>
</dbReference>
<dbReference type="Proteomes" id="UP000018050">
    <property type="component" value="Unassembled WGS sequence"/>
</dbReference>
<gene>
    <name evidence="1" type="ORF">EAH_00066980</name>
</gene>
<sequence>MACVSVRKNKVAEVSVGAPHVVCRALAPIQTTRHVRCVGTAKTLNTKLGRHEATYDLPDVDLESVDTVKTLSRKLSCHEAGYDLRDVRLAQMVACIVLRLLWHDA</sequence>
<name>U6GQX6_EIMAC</name>
<reference evidence="1" key="1">
    <citation type="submission" date="2013-10" db="EMBL/GenBank/DDBJ databases">
        <title>Genomic analysis of the causative agents of coccidiosis in chickens.</title>
        <authorList>
            <person name="Reid A.J."/>
            <person name="Blake D."/>
            <person name="Billington K."/>
            <person name="Browne H."/>
            <person name="Dunn M."/>
            <person name="Hung S."/>
            <person name="Kawahara F."/>
            <person name="Miranda-Saavedra D."/>
            <person name="Mourier T."/>
            <person name="Nagra H."/>
            <person name="Otto T.D."/>
            <person name="Rawlings N."/>
            <person name="Sanchez A."/>
            <person name="Sanders M."/>
            <person name="Subramaniam C."/>
            <person name="Tay Y."/>
            <person name="Dear P."/>
            <person name="Doerig C."/>
            <person name="Gruber A."/>
            <person name="Parkinson J."/>
            <person name="Shirley M."/>
            <person name="Wan K.L."/>
            <person name="Berriman M."/>
            <person name="Tomley F."/>
            <person name="Pain A."/>
        </authorList>
    </citation>
    <scope>NUCLEOTIDE SEQUENCE</scope>
    <source>
        <strain evidence="1">Houghton</strain>
    </source>
</reference>
<dbReference type="GO" id="GO:0004601">
    <property type="term" value="F:peroxidase activity"/>
    <property type="evidence" value="ECO:0007669"/>
    <property type="project" value="InterPro"/>
</dbReference>
<dbReference type="GeneID" id="25274768"/>
<dbReference type="VEuPathDB" id="ToxoDB:EAH_00066980"/>